<dbReference type="SUPFAM" id="SSF89796">
    <property type="entry name" value="CoA-transferase family III (CaiB/BaiF)"/>
    <property type="match status" value="1"/>
</dbReference>
<dbReference type="EMBL" id="JACHHQ010000006">
    <property type="protein sequence ID" value="MBB5201062.1"/>
    <property type="molecule type" value="Genomic_DNA"/>
</dbReference>
<sequence>MKLDGLRVIDLSRFLPGPMLTQFMADHGAEVIKIESVDEGEPTRAVGEIRDGISVFFANTSRGKKSLALDLKQPAGREALMRLAEVSDVVIEAFRPGVADRLGVGYQHISVRAPHIVYASISAFGQSGPYRDLATHDLAIEAMAGVLSLNRGRDGAPAIPGLPAADMLASMVTLSGVMMALLRRKETGRGDFIDMAMADCLLAAIPNNLDTAMARRQQPDVREARSLGGNALYAIYDTKDGDWIALGGQEMKFAVNLLTALGRPDLIDLCRLPPGKGQAPVSDFLSASFRTKTKNEWVAYFKGRDIPFAPVQTLPEMLDDPHFRQRGAVITDARGWDHIGNPIRFTDEPGRMRFEPPALGQHSQAILQMLHYSELEIAQLKKDGTVKEATPEDILRHSGLAEMAPVTCGQKEPLA</sequence>
<dbReference type="Pfam" id="PF02515">
    <property type="entry name" value="CoA_transf_3"/>
    <property type="match status" value="1"/>
</dbReference>
<accession>A0A840RV62</accession>
<dbReference type="InterPro" id="IPR023606">
    <property type="entry name" value="CoA-Trfase_III_dom_1_sf"/>
</dbReference>
<dbReference type="Gene3D" id="3.40.50.10540">
    <property type="entry name" value="Crotonobetainyl-coa:carnitine coa-transferase, domain 1"/>
    <property type="match status" value="1"/>
</dbReference>
<keyword evidence="1 2" id="KW-0808">Transferase</keyword>
<dbReference type="InterPro" id="IPR044855">
    <property type="entry name" value="CoA-Trfase_III_dom3_sf"/>
</dbReference>
<dbReference type="InterPro" id="IPR003673">
    <property type="entry name" value="CoA-Trfase_fam_III"/>
</dbReference>
<gene>
    <name evidence="2" type="ORF">HNR39_002911</name>
</gene>
<dbReference type="AlphaFoldDB" id="A0A840RV62"/>
<comment type="caution">
    <text evidence="2">The sequence shown here is derived from an EMBL/GenBank/DDBJ whole genome shotgun (WGS) entry which is preliminary data.</text>
</comment>
<evidence type="ECO:0000313" key="3">
    <source>
        <dbReference type="Proteomes" id="UP000571084"/>
    </source>
</evidence>
<evidence type="ECO:0000313" key="2">
    <source>
        <dbReference type="EMBL" id="MBB5201062.1"/>
    </source>
</evidence>
<keyword evidence="3" id="KW-1185">Reference proteome</keyword>
<name>A0A840RV62_9BURK</name>
<dbReference type="Proteomes" id="UP000571084">
    <property type="component" value="Unassembled WGS sequence"/>
</dbReference>
<dbReference type="GO" id="GO:0008410">
    <property type="term" value="F:CoA-transferase activity"/>
    <property type="evidence" value="ECO:0007669"/>
    <property type="project" value="TreeGrafter"/>
</dbReference>
<dbReference type="PANTHER" id="PTHR48207">
    <property type="entry name" value="SUCCINATE--HYDROXYMETHYLGLUTARATE COA-TRANSFERASE"/>
    <property type="match status" value="1"/>
</dbReference>
<evidence type="ECO:0000256" key="1">
    <source>
        <dbReference type="ARBA" id="ARBA00022679"/>
    </source>
</evidence>
<dbReference type="PANTHER" id="PTHR48207:SF3">
    <property type="entry name" value="SUCCINATE--HYDROXYMETHYLGLUTARATE COA-TRANSFERASE"/>
    <property type="match status" value="1"/>
</dbReference>
<organism evidence="2 3">
    <name type="scientific">Glaciimonas immobilis</name>
    <dbReference type="NCBI Taxonomy" id="728004"/>
    <lineage>
        <taxon>Bacteria</taxon>
        <taxon>Pseudomonadati</taxon>
        <taxon>Pseudomonadota</taxon>
        <taxon>Betaproteobacteria</taxon>
        <taxon>Burkholderiales</taxon>
        <taxon>Oxalobacteraceae</taxon>
        <taxon>Glaciimonas</taxon>
    </lineage>
</organism>
<dbReference type="RefSeq" id="WP_168056797.1">
    <property type="nucleotide sequence ID" value="NZ_JAAOZT010000012.1"/>
</dbReference>
<proteinExistence type="predicted"/>
<dbReference type="InterPro" id="IPR050483">
    <property type="entry name" value="CoA-transferase_III_domain"/>
</dbReference>
<reference evidence="2 3" key="1">
    <citation type="submission" date="2020-08" db="EMBL/GenBank/DDBJ databases">
        <title>Genomic Encyclopedia of Type Strains, Phase IV (KMG-IV): sequencing the most valuable type-strain genomes for metagenomic binning, comparative biology and taxonomic classification.</title>
        <authorList>
            <person name="Goeker M."/>
        </authorList>
    </citation>
    <scope>NUCLEOTIDE SEQUENCE [LARGE SCALE GENOMIC DNA]</scope>
    <source>
        <strain evidence="2 3">DSM 23240</strain>
    </source>
</reference>
<protein>
    <submittedName>
        <fullName evidence="2">Crotonobetainyl-CoA:carnitine CoA-transferase CaiB-like acyl-CoA transferase</fullName>
    </submittedName>
</protein>
<dbReference type="Gene3D" id="3.30.1540.10">
    <property type="entry name" value="formyl-coa transferase, domain 3"/>
    <property type="match status" value="1"/>
</dbReference>